<dbReference type="Pfam" id="PF00722">
    <property type="entry name" value="Glyco_hydro_16"/>
    <property type="match status" value="1"/>
</dbReference>
<evidence type="ECO:0000256" key="2">
    <source>
        <dbReference type="SAM" id="SignalP"/>
    </source>
</evidence>
<feature type="chain" id="PRO_5034233772" description="GH16 domain-containing protein" evidence="2">
    <location>
        <begin position="23"/>
        <end position="381"/>
    </location>
</feature>
<reference evidence="4" key="1">
    <citation type="submission" date="2020-12" db="EMBL/GenBank/DDBJ databases">
        <title>Metabolic potential, ecology and presence of endohyphal bacteria is reflected in genomic diversity of Mucoromycotina.</title>
        <authorList>
            <person name="Muszewska A."/>
            <person name="Okrasinska A."/>
            <person name="Steczkiewicz K."/>
            <person name="Drgas O."/>
            <person name="Orlowska M."/>
            <person name="Perlinska-Lenart U."/>
            <person name="Aleksandrzak-Piekarczyk T."/>
            <person name="Szatraj K."/>
            <person name="Zielenkiewicz U."/>
            <person name="Pilsyk S."/>
            <person name="Malc E."/>
            <person name="Mieczkowski P."/>
            <person name="Kruszewska J.S."/>
            <person name="Biernat P."/>
            <person name="Pawlowska J."/>
        </authorList>
    </citation>
    <scope>NUCLEOTIDE SEQUENCE</scope>
    <source>
        <strain evidence="4">WA0000067209</strain>
    </source>
</reference>
<dbReference type="EMBL" id="JAEPQZ010000002">
    <property type="protein sequence ID" value="KAG2184444.1"/>
    <property type="molecule type" value="Genomic_DNA"/>
</dbReference>
<dbReference type="Proteomes" id="UP000654370">
    <property type="component" value="Unassembled WGS sequence"/>
</dbReference>
<dbReference type="PROSITE" id="PS51762">
    <property type="entry name" value="GH16_2"/>
    <property type="match status" value="1"/>
</dbReference>
<dbReference type="AlphaFoldDB" id="A0A8H7Q3M7"/>
<protein>
    <recommendedName>
        <fullName evidence="3">GH16 domain-containing protein</fullName>
    </recommendedName>
</protein>
<dbReference type="Gene3D" id="2.60.120.200">
    <property type="match status" value="1"/>
</dbReference>
<evidence type="ECO:0000313" key="4">
    <source>
        <dbReference type="EMBL" id="KAG2184444.1"/>
    </source>
</evidence>
<keyword evidence="5" id="KW-1185">Reference proteome</keyword>
<name>A0A8H7Q3M7_MORIS</name>
<dbReference type="GO" id="GO:0005975">
    <property type="term" value="P:carbohydrate metabolic process"/>
    <property type="evidence" value="ECO:0007669"/>
    <property type="project" value="InterPro"/>
</dbReference>
<dbReference type="InterPro" id="IPR000757">
    <property type="entry name" value="Beta-glucanase-like"/>
</dbReference>
<dbReference type="InterPro" id="IPR050546">
    <property type="entry name" value="Glycosyl_Hydrlase_16"/>
</dbReference>
<dbReference type="InterPro" id="IPR013320">
    <property type="entry name" value="ConA-like_dom_sf"/>
</dbReference>
<evidence type="ECO:0000256" key="1">
    <source>
        <dbReference type="ARBA" id="ARBA00006865"/>
    </source>
</evidence>
<evidence type="ECO:0000313" key="5">
    <source>
        <dbReference type="Proteomes" id="UP000654370"/>
    </source>
</evidence>
<dbReference type="SUPFAM" id="SSF49899">
    <property type="entry name" value="Concanavalin A-like lectins/glucanases"/>
    <property type="match status" value="1"/>
</dbReference>
<organism evidence="4 5">
    <name type="scientific">Mortierella isabellina</name>
    <name type="common">Filamentous fungus</name>
    <name type="synonym">Umbelopsis isabellina</name>
    <dbReference type="NCBI Taxonomy" id="91625"/>
    <lineage>
        <taxon>Eukaryota</taxon>
        <taxon>Fungi</taxon>
        <taxon>Fungi incertae sedis</taxon>
        <taxon>Mucoromycota</taxon>
        <taxon>Mucoromycotina</taxon>
        <taxon>Umbelopsidomycetes</taxon>
        <taxon>Umbelopsidales</taxon>
        <taxon>Umbelopsidaceae</taxon>
        <taxon>Umbelopsis</taxon>
    </lineage>
</organism>
<dbReference type="PANTHER" id="PTHR10963:SF55">
    <property type="entry name" value="GLYCOSIDE HYDROLASE FAMILY 16 PROTEIN"/>
    <property type="match status" value="1"/>
</dbReference>
<proteinExistence type="inferred from homology"/>
<comment type="similarity">
    <text evidence="1">Belongs to the glycosyl hydrolase 16 family.</text>
</comment>
<feature type="domain" description="GH16" evidence="3">
    <location>
        <begin position="56"/>
        <end position="349"/>
    </location>
</feature>
<comment type="caution">
    <text evidence="4">The sequence shown here is derived from an EMBL/GenBank/DDBJ whole genome shotgun (WGS) entry which is preliminary data.</text>
</comment>
<dbReference type="PANTHER" id="PTHR10963">
    <property type="entry name" value="GLYCOSYL HYDROLASE-RELATED"/>
    <property type="match status" value="1"/>
</dbReference>
<keyword evidence="2" id="KW-0732">Signal</keyword>
<accession>A0A8H7Q3M7</accession>
<feature type="signal peptide" evidence="2">
    <location>
        <begin position="1"/>
        <end position="22"/>
    </location>
</feature>
<sequence length="381" mass="43083">MLQKTHFSLLTLIPAILPLIQAFELRQSDHNALTKAAANDDMCVMFEDHFNHFDLAHWKHEITLSGGGNGEFQRNNRTNSFVEDGVLYLKPSYTSDWISESKMKDGGTINLWGSDETACTDNSAGGCERESFGESGGTYLNPIQSAKIKLDKSFSVSYGKVEVNARLPKGDWLWPGIWLMPKHAQYGTWPASGEIDIVETRGNVNYTYGNVTTAGSTIQWGPSGDLNNYLDTHVEVLIDSGKSFADDFHIWGLEWNEDGLRTYVDNTTMLYVSFDQPFWERGKFPKWATNPWKGADISAPFDQEFYLIMNVAVGGTNGYFPDTKEKPWKNADPRAVNKFWDRRRQWQSTWGSKHQSALAIESVTIWTKDQAKCNAWNNNSA</sequence>
<evidence type="ECO:0000259" key="3">
    <source>
        <dbReference type="PROSITE" id="PS51762"/>
    </source>
</evidence>
<dbReference type="OrthoDB" id="4781at2759"/>
<gene>
    <name evidence="4" type="ORF">INT43_000353</name>
</gene>
<dbReference type="GO" id="GO:0004553">
    <property type="term" value="F:hydrolase activity, hydrolyzing O-glycosyl compounds"/>
    <property type="evidence" value="ECO:0007669"/>
    <property type="project" value="InterPro"/>
</dbReference>